<keyword evidence="1" id="KW-0472">Membrane</keyword>
<feature type="transmembrane region" description="Helical" evidence="1">
    <location>
        <begin position="146"/>
        <end position="166"/>
    </location>
</feature>
<feature type="transmembrane region" description="Helical" evidence="1">
    <location>
        <begin position="115"/>
        <end position="134"/>
    </location>
</feature>
<organism evidence="2 3">
    <name type="scientific">Nonomuraea polychroma</name>
    <dbReference type="NCBI Taxonomy" id="46176"/>
    <lineage>
        <taxon>Bacteria</taxon>
        <taxon>Bacillati</taxon>
        <taxon>Actinomycetota</taxon>
        <taxon>Actinomycetes</taxon>
        <taxon>Streptosporangiales</taxon>
        <taxon>Streptosporangiaceae</taxon>
        <taxon>Nonomuraea</taxon>
    </lineage>
</organism>
<feature type="transmembrane region" description="Helical" evidence="1">
    <location>
        <begin position="12"/>
        <end position="31"/>
    </location>
</feature>
<keyword evidence="1" id="KW-1133">Transmembrane helix</keyword>
<protein>
    <submittedName>
        <fullName evidence="2">Uncharacterized protein</fullName>
    </submittedName>
</protein>
<feature type="transmembrane region" description="Helical" evidence="1">
    <location>
        <begin position="186"/>
        <end position="207"/>
    </location>
</feature>
<proteinExistence type="predicted"/>
<dbReference type="OrthoDB" id="2679490at2"/>
<reference evidence="2 3" key="1">
    <citation type="submission" date="2019-01" db="EMBL/GenBank/DDBJ databases">
        <title>Sequencing the genomes of 1000 actinobacteria strains.</title>
        <authorList>
            <person name="Klenk H.-P."/>
        </authorList>
    </citation>
    <scope>NUCLEOTIDE SEQUENCE [LARGE SCALE GENOMIC DNA]</scope>
    <source>
        <strain evidence="2 3">DSM 43925</strain>
    </source>
</reference>
<dbReference type="AlphaFoldDB" id="A0A438MLI7"/>
<name>A0A438MLI7_9ACTN</name>
<dbReference type="EMBL" id="SAUN01000001">
    <property type="protein sequence ID" value="RVX46455.1"/>
    <property type="molecule type" value="Genomic_DNA"/>
</dbReference>
<keyword evidence="3" id="KW-1185">Reference proteome</keyword>
<feature type="transmembrane region" description="Helical" evidence="1">
    <location>
        <begin position="77"/>
        <end position="95"/>
    </location>
</feature>
<sequence>MTRKERVRWATLIGVPFFAAMWVVVLGAMRWPRYWEWLAPEQTPMTWLESVMLVLCAGVALLMAAVIYLRDQPAARLWLLLAAGFVWLALDERFAVHERVRDGYLAPSGVSPIPWGAPGDFILILYGIAGLALLPQVLRLFRPDRLAFVLFGAGVLLAVVAVASDSIDIHAHSIDVERVEQTAEEIAELASFTCFLLAMTLRLLAILTDGTVRLPRVGDVSQASMTGK</sequence>
<dbReference type="RefSeq" id="WP_127938632.1">
    <property type="nucleotide sequence ID" value="NZ_SAUN01000001.1"/>
</dbReference>
<keyword evidence="1" id="KW-0812">Transmembrane</keyword>
<comment type="caution">
    <text evidence="2">The sequence shown here is derived from an EMBL/GenBank/DDBJ whole genome shotgun (WGS) entry which is preliminary data.</text>
</comment>
<evidence type="ECO:0000313" key="3">
    <source>
        <dbReference type="Proteomes" id="UP000284824"/>
    </source>
</evidence>
<feature type="transmembrane region" description="Helical" evidence="1">
    <location>
        <begin position="51"/>
        <end position="70"/>
    </location>
</feature>
<dbReference type="Proteomes" id="UP000284824">
    <property type="component" value="Unassembled WGS sequence"/>
</dbReference>
<gene>
    <name evidence="2" type="ORF">EDD27_9340</name>
</gene>
<accession>A0A438MLI7</accession>
<evidence type="ECO:0000313" key="2">
    <source>
        <dbReference type="EMBL" id="RVX46455.1"/>
    </source>
</evidence>
<evidence type="ECO:0000256" key="1">
    <source>
        <dbReference type="SAM" id="Phobius"/>
    </source>
</evidence>